<dbReference type="SMART" id="SM00355">
    <property type="entry name" value="ZnF_C2H2"/>
    <property type="match status" value="5"/>
</dbReference>
<accession>N6TFZ6</accession>
<dbReference type="GO" id="GO:0008270">
    <property type="term" value="F:zinc ion binding"/>
    <property type="evidence" value="ECO:0007669"/>
    <property type="project" value="UniProtKB-KW"/>
</dbReference>
<dbReference type="GO" id="GO:0000978">
    <property type="term" value="F:RNA polymerase II cis-regulatory region sequence-specific DNA binding"/>
    <property type="evidence" value="ECO:0007669"/>
    <property type="project" value="TreeGrafter"/>
</dbReference>
<dbReference type="SUPFAM" id="SSF57667">
    <property type="entry name" value="beta-beta-alpha zinc fingers"/>
    <property type="match status" value="3"/>
</dbReference>
<evidence type="ECO:0000256" key="6">
    <source>
        <dbReference type="ARBA" id="ARBA00022833"/>
    </source>
</evidence>
<keyword evidence="5" id="KW-0863">Zinc-finger</keyword>
<dbReference type="InterPro" id="IPR036236">
    <property type="entry name" value="Znf_C2H2_sf"/>
</dbReference>
<feature type="region of interest" description="Disordered" evidence="11">
    <location>
        <begin position="40"/>
        <end position="66"/>
    </location>
</feature>
<feature type="region of interest" description="Disordered" evidence="11">
    <location>
        <begin position="332"/>
        <end position="357"/>
    </location>
</feature>
<dbReference type="AlphaFoldDB" id="N6TFZ6"/>
<sequence length="401" mass="45439">MEFVKKSSRFSQQQNISVRVTDVSPHLVFKNGINPTLWPQDVPFPPDEGKEEVTSTYGDGENGPNDRTSCFSPNGVVGNLQYPAYFKDSKEVVAIHAMKNVFNPPIGMLTSGMNHSVFGPGTNFNPLQYLKQGQGGGKGLPDVIQHGRSAGMPLYVRCPICQKEFKQKSTLLQHGCIHIESRPYPCPECGKRYYCRCLSRFLYKLTFRQQSHLTQHLRIHTNEKPYGCVYCGRNFRQRTILNQHLRIHTGEKPYKCAQCGKDFRIQNRLKLSNVQHTSSLPFTLLTQKAILDQHTRTHQGDRPFCCPMPNCRRRFATEPEVKKHIDNHMNPHAAKTRRDSTSSESKLHANGMLPRGLTPTSVVKPELYFPQCYPSFNPPTSVAQFQAAVNPEFKPTNGLPP</sequence>
<dbReference type="FunFam" id="3.30.160.60:FF:000683">
    <property type="entry name" value="Zinc finger protein 252"/>
    <property type="match status" value="1"/>
</dbReference>
<keyword evidence="9" id="KW-0804">Transcription</keyword>
<evidence type="ECO:0000256" key="7">
    <source>
        <dbReference type="ARBA" id="ARBA00023015"/>
    </source>
</evidence>
<keyword evidence="7" id="KW-0805">Transcription regulation</keyword>
<feature type="non-terminal residue" evidence="12">
    <location>
        <position position="1"/>
    </location>
</feature>
<evidence type="ECO:0000256" key="11">
    <source>
        <dbReference type="SAM" id="MobiDB-lite"/>
    </source>
</evidence>
<dbReference type="HOGENOM" id="CLU_057636_0_0_1"/>
<dbReference type="EMBL" id="KB740969">
    <property type="protein sequence ID" value="ENN76678.1"/>
    <property type="molecule type" value="Genomic_DNA"/>
</dbReference>
<evidence type="ECO:0000256" key="1">
    <source>
        <dbReference type="ARBA" id="ARBA00004123"/>
    </source>
</evidence>
<dbReference type="Gene3D" id="3.30.160.60">
    <property type="entry name" value="Classic Zinc Finger"/>
    <property type="match status" value="5"/>
</dbReference>
<dbReference type="PROSITE" id="PS00028">
    <property type="entry name" value="ZINC_FINGER_C2H2_1"/>
    <property type="match status" value="3"/>
</dbReference>
<evidence type="ECO:0000256" key="5">
    <source>
        <dbReference type="ARBA" id="ARBA00022771"/>
    </source>
</evidence>
<dbReference type="InterPro" id="IPR013087">
    <property type="entry name" value="Znf_C2H2_type"/>
</dbReference>
<keyword evidence="4" id="KW-0677">Repeat</keyword>
<dbReference type="GO" id="GO:0005634">
    <property type="term" value="C:nucleus"/>
    <property type="evidence" value="ECO:0007669"/>
    <property type="project" value="UniProtKB-SubCell"/>
</dbReference>
<dbReference type="Pfam" id="PF00096">
    <property type="entry name" value="zf-C2H2"/>
    <property type="match status" value="1"/>
</dbReference>
<keyword evidence="8" id="KW-0238">DNA-binding</keyword>
<evidence type="ECO:0000256" key="2">
    <source>
        <dbReference type="ARBA" id="ARBA00006991"/>
    </source>
</evidence>
<comment type="similarity">
    <text evidence="2">Belongs to the krueppel C2H2-type zinc-finger protein family.</text>
</comment>
<dbReference type="GO" id="GO:0001228">
    <property type="term" value="F:DNA-binding transcription activator activity, RNA polymerase II-specific"/>
    <property type="evidence" value="ECO:0007669"/>
    <property type="project" value="TreeGrafter"/>
</dbReference>
<gene>
    <name evidence="12" type="ORF">YQE_06744</name>
</gene>
<name>N6TFZ6_DENPD</name>
<feature type="compositionally biased region" description="Basic and acidic residues" evidence="11">
    <location>
        <begin position="336"/>
        <end position="347"/>
    </location>
</feature>
<dbReference type="PROSITE" id="PS50157">
    <property type="entry name" value="ZINC_FINGER_C2H2_2"/>
    <property type="match status" value="5"/>
</dbReference>
<comment type="subcellular location">
    <subcellularLocation>
        <location evidence="1">Nucleus</location>
    </subcellularLocation>
</comment>
<keyword evidence="6" id="KW-0862">Zinc</keyword>
<organism evidence="12">
    <name type="scientific">Dendroctonus ponderosae</name>
    <name type="common">Mountain pine beetle</name>
    <dbReference type="NCBI Taxonomy" id="77166"/>
    <lineage>
        <taxon>Eukaryota</taxon>
        <taxon>Metazoa</taxon>
        <taxon>Ecdysozoa</taxon>
        <taxon>Arthropoda</taxon>
        <taxon>Hexapoda</taxon>
        <taxon>Insecta</taxon>
        <taxon>Pterygota</taxon>
        <taxon>Neoptera</taxon>
        <taxon>Endopterygota</taxon>
        <taxon>Coleoptera</taxon>
        <taxon>Polyphaga</taxon>
        <taxon>Cucujiformia</taxon>
        <taxon>Curculionidae</taxon>
        <taxon>Scolytinae</taxon>
        <taxon>Dendroctonus</taxon>
    </lineage>
</organism>
<keyword evidence="3" id="KW-0479">Metal-binding</keyword>
<protein>
    <submittedName>
        <fullName evidence="12">Uncharacterized protein</fullName>
    </submittedName>
</protein>
<evidence type="ECO:0000256" key="9">
    <source>
        <dbReference type="ARBA" id="ARBA00023163"/>
    </source>
</evidence>
<dbReference type="FunFam" id="3.30.160.60:FF:000624">
    <property type="entry name" value="zinc finger protein 697"/>
    <property type="match status" value="1"/>
</dbReference>
<evidence type="ECO:0000256" key="10">
    <source>
        <dbReference type="ARBA" id="ARBA00023242"/>
    </source>
</evidence>
<dbReference type="OMA" id="LQYPAYF"/>
<evidence type="ECO:0000256" key="8">
    <source>
        <dbReference type="ARBA" id="ARBA00023125"/>
    </source>
</evidence>
<evidence type="ECO:0000256" key="3">
    <source>
        <dbReference type="ARBA" id="ARBA00022723"/>
    </source>
</evidence>
<reference evidence="12" key="1">
    <citation type="journal article" date="2013" name="Genome Biol.">
        <title>Draft genome of the mountain pine beetle, Dendroctonus ponderosae Hopkins, a major forest pest.</title>
        <authorList>
            <person name="Keeling C.I."/>
            <person name="Yuen M.M."/>
            <person name="Liao N.Y."/>
            <person name="Docking T.R."/>
            <person name="Chan S.K."/>
            <person name="Taylor G.A."/>
            <person name="Palmquist D.L."/>
            <person name="Jackman S.D."/>
            <person name="Nguyen A."/>
            <person name="Li M."/>
            <person name="Henderson H."/>
            <person name="Janes J.K."/>
            <person name="Zhao Y."/>
            <person name="Pandoh P."/>
            <person name="Moore R."/>
            <person name="Sperling F.A."/>
            <person name="Huber D.P."/>
            <person name="Birol I."/>
            <person name="Jones S.J."/>
            <person name="Bohlmann J."/>
        </authorList>
    </citation>
    <scope>NUCLEOTIDE SEQUENCE</scope>
</reference>
<dbReference type="PANTHER" id="PTHR24393">
    <property type="entry name" value="ZINC FINGER PROTEIN"/>
    <property type="match status" value="1"/>
</dbReference>
<dbReference type="PANTHER" id="PTHR24393:SF15">
    <property type="entry name" value="IP01243P-RELATED"/>
    <property type="match status" value="1"/>
</dbReference>
<feature type="non-terminal residue" evidence="12">
    <location>
        <position position="401"/>
    </location>
</feature>
<evidence type="ECO:0000313" key="12">
    <source>
        <dbReference type="EMBL" id="ENN76678.1"/>
    </source>
</evidence>
<proteinExistence type="inferred from homology"/>
<evidence type="ECO:0000256" key="4">
    <source>
        <dbReference type="ARBA" id="ARBA00022737"/>
    </source>
</evidence>
<dbReference type="OrthoDB" id="427030at2759"/>
<keyword evidence="10" id="KW-0539">Nucleus</keyword>